<evidence type="ECO:0000313" key="2">
    <source>
        <dbReference type="EMBL" id="MBS9336647.1"/>
    </source>
</evidence>
<dbReference type="PANTHER" id="PTHR40254:SF1">
    <property type="entry name" value="BLR0577 PROTEIN"/>
    <property type="match status" value="1"/>
</dbReference>
<dbReference type="PANTHER" id="PTHR40254">
    <property type="entry name" value="BLR0577 PROTEIN"/>
    <property type="match status" value="1"/>
</dbReference>
<accession>A0ABS5QV04</accession>
<dbReference type="Pfam" id="PF13454">
    <property type="entry name" value="NAD_binding_9"/>
    <property type="match status" value="1"/>
</dbReference>
<proteinExistence type="predicted"/>
<organism evidence="2 3">
    <name type="scientific">Fructobacillus papyrifericola</name>
    <dbReference type="NCBI Taxonomy" id="2713172"/>
    <lineage>
        <taxon>Bacteria</taxon>
        <taxon>Bacillati</taxon>
        <taxon>Bacillota</taxon>
        <taxon>Bacilli</taxon>
        <taxon>Lactobacillales</taxon>
        <taxon>Lactobacillaceae</taxon>
        <taxon>Fructobacillus</taxon>
    </lineage>
</organism>
<dbReference type="InterPro" id="IPR038732">
    <property type="entry name" value="HpyO/CreE_NAD-binding"/>
</dbReference>
<evidence type="ECO:0000259" key="1">
    <source>
        <dbReference type="Pfam" id="PF13454"/>
    </source>
</evidence>
<name>A0ABS5QV04_9LACO</name>
<dbReference type="Proteomes" id="UP000735205">
    <property type="component" value="Unassembled WGS sequence"/>
</dbReference>
<protein>
    <recommendedName>
        <fullName evidence="1">FAD-dependent urate hydroxylase HpyO/Asp monooxygenase CreE-like FAD/NAD(P)-binding domain-containing protein</fullName>
    </recommendedName>
</protein>
<dbReference type="InterPro" id="IPR052189">
    <property type="entry name" value="L-asp_N-monooxygenase_NS-form"/>
</dbReference>
<dbReference type="RefSeq" id="WP_213793198.1">
    <property type="nucleotide sequence ID" value="NZ_JAAMFJ010000002.1"/>
</dbReference>
<sequence length="629" mass="71759">MKIALIGAGPRNLAILGRLLFTVNTKATYEIDLFDPQPIGGRVWDPFLTNNHAFLMNTYANQVTLFDDYELLDHETPIERPNLLTWAQTVAFDYLNDHPEYPDAYRNEVLTLISANTFASRGLFGVYAAWYFEEVQAACPKNIHIHFHQTEIIDMEKGARRFSLTGRDGFTSKYDRVVLAPGHIDNQPNKKQKELAAFAKRHSLAYFPASHPAENDFDKINENDQVLIEGLGLSFFDVILSLTGAKGGTFVTNNDGSLTYRPSGHEPHIVAGAFNGLPPRTKGVNQKESAQVYQPHFFTLKRMKEEASNNLGKISFEHFMKTLKQELTFKYLYNQVQLLKLDTGVSKASIISDLMHPERWSSINEKYGLHLDMSIDWDSLVFPAMEWPDAKTFQKNLHKHIENDIRSAKLGNDWSPLTGSYYILRDMRDTIRTLYNENYFFADGYEKMLTTFRAFDNQLSAGPPLVRMQQLLALMDAGILEIAGPGFKTSRGHSTFVATDRYGQHFEGTALIEARLSEINFNIAKSPLIQSLQKQRLIRKNDRLRKSDGSLLLGNTIKVDLKTLTVLDKNNQPVDGFFVSGIPLEGERWFNTVIPRPYVNTLIFEESKRLVEALQERHSHFHKLLQKKD</sequence>
<dbReference type="Gene3D" id="3.50.50.60">
    <property type="entry name" value="FAD/NAD(P)-binding domain"/>
    <property type="match status" value="1"/>
</dbReference>
<reference evidence="2 3" key="1">
    <citation type="submission" date="2020-02" db="EMBL/GenBank/DDBJ databases">
        <title>Fructobacillus sp. isolated from paper mulberry of Taiwan.</title>
        <authorList>
            <person name="Lin S.-T."/>
        </authorList>
    </citation>
    <scope>NUCLEOTIDE SEQUENCE [LARGE SCALE GENOMIC DNA]</scope>
    <source>
        <strain evidence="2 3">M1-21</strain>
    </source>
</reference>
<comment type="caution">
    <text evidence="2">The sequence shown here is derived from an EMBL/GenBank/DDBJ whole genome shotgun (WGS) entry which is preliminary data.</text>
</comment>
<dbReference type="SUPFAM" id="SSF51905">
    <property type="entry name" value="FAD/NAD(P)-binding domain"/>
    <property type="match status" value="1"/>
</dbReference>
<keyword evidence="3" id="KW-1185">Reference proteome</keyword>
<feature type="domain" description="FAD-dependent urate hydroxylase HpyO/Asp monooxygenase CreE-like FAD/NAD(P)-binding" evidence="1">
    <location>
        <begin position="4"/>
        <end position="183"/>
    </location>
</feature>
<gene>
    <name evidence="2" type="ORF">G6R28_05330</name>
</gene>
<dbReference type="EMBL" id="JAAMFJ010000002">
    <property type="protein sequence ID" value="MBS9336647.1"/>
    <property type="molecule type" value="Genomic_DNA"/>
</dbReference>
<dbReference type="InterPro" id="IPR036188">
    <property type="entry name" value="FAD/NAD-bd_sf"/>
</dbReference>
<evidence type="ECO:0000313" key="3">
    <source>
        <dbReference type="Proteomes" id="UP000735205"/>
    </source>
</evidence>